<comment type="caution">
    <text evidence="1">The sequence shown here is derived from an EMBL/GenBank/DDBJ whole genome shotgun (WGS) entry which is preliminary data.</text>
</comment>
<evidence type="ECO:0000313" key="1">
    <source>
        <dbReference type="EMBL" id="KAA6403269.1"/>
    </source>
</evidence>
<dbReference type="AlphaFoldDB" id="A0A5J4X9S3"/>
<evidence type="ECO:0000313" key="2">
    <source>
        <dbReference type="Proteomes" id="UP000324800"/>
    </source>
</evidence>
<accession>A0A5J4X9S3</accession>
<name>A0A5J4X9S3_9EUKA</name>
<protein>
    <submittedName>
        <fullName evidence="1">Uncharacterized protein</fullName>
    </submittedName>
</protein>
<organism evidence="1 2">
    <name type="scientific">Streblomastix strix</name>
    <dbReference type="NCBI Taxonomy" id="222440"/>
    <lineage>
        <taxon>Eukaryota</taxon>
        <taxon>Metamonada</taxon>
        <taxon>Preaxostyla</taxon>
        <taxon>Oxymonadida</taxon>
        <taxon>Streblomastigidae</taxon>
        <taxon>Streblomastix</taxon>
    </lineage>
</organism>
<proteinExistence type="predicted"/>
<gene>
    <name evidence="1" type="ORF">EZS28_001212</name>
</gene>
<reference evidence="1 2" key="1">
    <citation type="submission" date="2019-03" db="EMBL/GenBank/DDBJ databases">
        <title>Single cell metagenomics reveals metabolic interactions within the superorganism composed of flagellate Streblomastix strix and complex community of Bacteroidetes bacteria on its surface.</title>
        <authorList>
            <person name="Treitli S.C."/>
            <person name="Kolisko M."/>
            <person name="Husnik F."/>
            <person name="Keeling P."/>
            <person name="Hampl V."/>
        </authorList>
    </citation>
    <scope>NUCLEOTIDE SEQUENCE [LARGE SCALE GENOMIC DNA]</scope>
    <source>
        <strain evidence="1">ST1C</strain>
    </source>
</reference>
<dbReference type="Proteomes" id="UP000324800">
    <property type="component" value="Unassembled WGS sequence"/>
</dbReference>
<sequence length="67" mass="7160">MNSSYCTPNLASFSILSNKYLDFSCLNAVSAAAEQRSKIANSVSVSDGRQFNVCVVNIHGNEDSIGN</sequence>
<dbReference type="EMBL" id="SNRW01000120">
    <property type="protein sequence ID" value="KAA6403269.1"/>
    <property type="molecule type" value="Genomic_DNA"/>
</dbReference>